<organism evidence="1 2">
    <name type="scientific">Scutellospora calospora</name>
    <dbReference type="NCBI Taxonomy" id="85575"/>
    <lineage>
        <taxon>Eukaryota</taxon>
        <taxon>Fungi</taxon>
        <taxon>Fungi incertae sedis</taxon>
        <taxon>Mucoromycota</taxon>
        <taxon>Glomeromycotina</taxon>
        <taxon>Glomeromycetes</taxon>
        <taxon>Diversisporales</taxon>
        <taxon>Gigasporaceae</taxon>
        <taxon>Scutellospora</taxon>
    </lineage>
</organism>
<comment type="caution">
    <text evidence="1">The sequence shown here is derived from an EMBL/GenBank/DDBJ whole genome shotgun (WGS) entry which is preliminary data.</text>
</comment>
<name>A0ACA9JUE9_9GLOM</name>
<evidence type="ECO:0000313" key="2">
    <source>
        <dbReference type="Proteomes" id="UP000789860"/>
    </source>
</evidence>
<dbReference type="Proteomes" id="UP000789860">
    <property type="component" value="Unassembled WGS sequence"/>
</dbReference>
<proteinExistence type="predicted"/>
<evidence type="ECO:0000313" key="1">
    <source>
        <dbReference type="EMBL" id="CAG8436255.1"/>
    </source>
</evidence>
<keyword evidence="2" id="KW-1185">Reference proteome</keyword>
<dbReference type="EMBL" id="CAJVPM010000118">
    <property type="protein sequence ID" value="CAG8436255.1"/>
    <property type="molecule type" value="Genomic_DNA"/>
</dbReference>
<protein>
    <submittedName>
        <fullName evidence="1">1797_t:CDS:1</fullName>
    </submittedName>
</protein>
<gene>
    <name evidence="1" type="ORF">SCALOS_LOCUS265</name>
</gene>
<reference evidence="1" key="1">
    <citation type="submission" date="2021-06" db="EMBL/GenBank/DDBJ databases">
        <authorList>
            <person name="Kallberg Y."/>
            <person name="Tangrot J."/>
            <person name="Rosling A."/>
        </authorList>
    </citation>
    <scope>NUCLEOTIDE SEQUENCE</scope>
    <source>
        <strain evidence="1">AU212A</strain>
    </source>
</reference>
<accession>A0ACA9JUE9</accession>
<sequence length="550" mass="63786">MSSSKFNANTNKRDSYNPRVKAKLNSKLLLNDENRNKLKSLLDNVVKQYICRSYRKKTNISNSCALAACYFYVGCLAFVTINICNSEICGISGYLKHSELCKISQPQNDLPYRLLPYIRSIAENLLNLNVSTTNILALNAKTVKNNVDINKNPTKNLDQFLRQNADQSELKDACLYYQLHTKETDRLKIIICNHEQQEYVWRYGYQNLILVDGTFGISKHKLLLFIIMVIDENNKGIPIAFIFFTPSSNNWLTFSRYDSRILECLFTIFRDKISDIYNRNQLITNPNATSVIFTPLIAITNTDIKDVLKETWEIDSEKKIVRDFIKEKKNLLESLYKAENISKDLKNLLNSGVKFLNYLKKQWATDILYIVLVYEVIPNILTLRKLAIDLEYEKAERRKELNIMDPLDLVNYEIEKITGKIYVQVESKTTNLVYTTFFLTYQEARKIQNANESTSLIEDSSNNSDEIDNKSEEDIDDDDKKKNNNNDFNLRSTSSREALNYIEQQIFDNILEPKKPTPSIVNIASLNIAAIYKQEFQNFLMSISRNLQTL</sequence>